<reference evidence="1" key="1">
    <citation type="submission" date="2021-10" db="EMBL/GenBank/DDBJ databases">
        <title>Psilocybe cubensis genome.</title>
        <authorList>
            <person name="Mckernan K.J."/>
            <person name="Crawford S."/>
            <person name="Trippe A."/>
            <person name="Kane L.T."/>
            <person name="Mclaughlin S."/>
        </authorList>
    </citation>
    <scope>NUCLEOTIDE SEQUENCE</scope>
    <source>
        <strain evidence="1">MGC-MH-2018</strain>
    </source>
</reference>
<comment type="caution">
    <text evidence="1">The sequence shown here is derived from an EMBL/GenBank/DDBJ whole genome shotgun (WGS) entry which is preliminary data.</text>
</comment>
<organism evidence="1 2">
    <name type="scientific">Psilocybe cubensis</name>
    <name type="common">Psychedelic mushroom</name>
    <name type="synonym">Stropharia cubensis</name>
    <dbReference type="NCBI Taxonomy" id="181762"/>
    <lineage>
        <taxon>Eukaryota</taxon>
        <taxon>Fungi</taxon>
        <taxon>Dikarya</taxon>
        <taxon>Basidiomycota</taxon>
        <taxon>Agaricomycotina</taxon>
        <taxon>Agaricomycetes</taxon>
        <taxon>Agaricomycetidae</taxon>
        <taxon>Agaricales</taxon>
        <taxon>Agaricineae</taxon>
        <taxon>Strophariaceae</taxon>
        <taxon>Psilocybe</taxon>
    </lineage>
</organism>
<accession>A0ACB8GQL1</accession>
<name>A0ACB8GQL1_PSICU</name>
<keyword evidence="2" id="KW-1185">Reference proteome</keyword>
<dbReference type="EMBL" id="JAFIQS020000009">
    <property type="protein sequence ID" value="KAH9477707.1"/>
    <property type="molecule type" value="Genomic_DNA"/>
</dbReference>
<protein>
    <submittedName>
        <fullName evidence="1">Uncharacterized protein</fullName>
    </submittedName>
</protein>
<proteinExistence type="predicted"/>
<evidence type="ECO:0000313" key="1">
    <source>
        <dbReference type="EMBL" id="KAH9477707.1"/>
    </source>
</evidence>
<evidence type="ECO:0000313" key="2">
    <source>
        <dbReference type="Proteomes" id="UP000664032"/>
    </source>
</evidence>
<sequence>MFKRIFTFFLSSMVGCTVTQAAGLINQGRGAQTCADPSLSVTFFAGYSMQNTFHVVAPRWLFVNQHSLGGADWQLQGALFRAWQTPQDFTFPMYRLFNPVTTDWIIALSTDGTVPVVSGFDNADTELFGYAYSTQVCGSVPLIGASLQSKGDHWYTIDTNEHSSLLAAGWVDAGTVAFVLPLNDCECSLSQ</sequence>
<gene>
    <name evidence="1" type="ORF">JR316_0009933</name>
</gene>
<dbReference type="Proteomes" id="UP000664032">
    <property type="component" value="Unassembled WGS sequence"/>
</dbReference>